<dbReference type="AlphaFoldDB" id="A0A382IL19"/>
<feature type="non-terminal residue" evidence="1">
    <location>
        <position position="51"/>
    </location>
</feature>
<organism evidence="1">
    <name type="scientific">marine metagenome</name>
    <dbReference type="NCBI Taxonomy" id="408172"/>
    <lineage>
        <taxon>unclassified sequences</taxon>
        <taxon>metagenomes</taxon>
        <taxon>ecological metagenomes</taxon>
    </lineage>
</organism>
<protein>
    <submittedName>
        <fullName evidence="1">Uncharacterized protein</fullName>
    </submittedName>
</protein>
<proteinExistence type="predicted"/>
<accession>A0A382IL19</accession>
<dbReference type="EMBL" id="UINC01068114">
    <property type="protein sequence ID" value="SVC00464.1"/>
    <property type="molecule type" value="Genomic_DNA"/>
</dbReference>
<name>A0A382IL19_9ZZZZ</name>
<reference evidence="1" key="1">
    <citation type="submission" date="2018-05" db="EMBL/GenBank/DDBJ databases">
        <authorList>
            <person name="Lanie J.A."/>
            <person name="Ng W.-L."/>
            <person name="Kazmierczak K.M."/>
            <person name="Andrzejewski T.M."/>
            <person name="Davidsen T.M."/>
            <person name="Wayne K.J."/>
            <person name="Tettelin H."/>
            <person name="Glass J.I."/>
            <person name="Rusch D."/>
            <person name="Podicherti R."/>
            <person name="Tsui H.-C.T."/>
            <person name="Winkler M.E."/>
        </authorList>
    </citation>
    <scope>NUCLEOTIDE SEQUENCE</scope>
</reference>
<evidence type="ECO:0000313" key="1">
    <source>
        <dbReference type="EMBL" id="SVC00464.1"/>
    </source>
</evidence>
<gene>
    <name evidence="1" type="ORF">METZ01_LOCUS253318</name>
</gene>
<sequence length="51" mass="5659">MIADLYHKRNERKVSVLYPSGGNRNVLRKIAGTKLRSGTGPSGRFATIQED</sequence>